<dbReference type="InterPro" id="IPR012340">
    <property type="entry name" value="NA-bd_OB-fold"/>
</dbReference>
<dbReference type="Gene3D" id="1.10.150.20">
    <property type="entry name" value="5' to 3' exonuclease, C-terminal subdomain"/>
    <property type="match status" value="1"/>
</dbReference>
<dbReference type="PANTHER" id="PTHR22648">
    <property type="entry name" value="TRANSCRIPTION TERMINATION FACTOR NUSA"/>
    <property type="match status" value="1"/>
</dbReference>
<dbReference type="Pfam" id="PF08529">
    <property type="entry name" value="NusA_N"/>
    <property type="match status" value="1"/>
</dbReference>
<dbReference type="SUPFAM" id="SSF54814">
    <property type="entry name" value="Prokaryotic type KH domain (KH-domain type II)"/>
    <property type="match status" value="2"/>
</dbReference>
<dbReference type="NCBIfam" id="TIGR01953">
    <property type="entry name" value="NusA"/>
    <property type="match status" value="1"/>
</dbReference>
<organism evidence="9">
    <name type="scientific">marine metagenome</name>
    <dbReference type="NCBI Taxonomy" id="408172"/>
    <lineage>
        <taxon>unclassified sequences</taxon>
        <taxon>metagenomes</taxon>
        <taxon>ecological metagenomes</taxon>
    </lineage>
</organism>
<dbReference type="InterPro" id="IPR004087">
    <property type="entry name" value="KH_dom"/>
</dbReference>
<accession>A0A381Q3L4</accession>
<dbReference type="Pfam" id="PF13184">
    <property type="entry name" value="KH_NusA_1st"/>
    <property type="match status" value="1"/>
</dbReference>
<keyword evidence="4" id="KW-0694">RNA-binding</keyword>
<dbReference type="GO" id="GO:0005829">
    <property type="term" value="C:cytosol"/>
    <property type="evidence" value="ECO:0007669"/>
    <property type="project" value="TreeGrafter"/>
</dbReference>
<dbReference type="InterPro" id="IPR030842">
    <property type="entry name" value="TF_NusA_bacterial"/>
</dbReference>
<dbReference type="GO" id="GO:0000166">
    <property type="term" value="F:nucleotide binding"/>
    <property type="evidence" value="ECO:0007669"/>
    <property type="project" value="InterPro"/>
</dbReference>
<keyword evidence="2" id="KW-0963">Cytoplasm</keyword>
<dbReference type="GO" id="GO:0006353">
    <property type="term" value="P:DNA-templated transcription termination"/>
    <property type="evidence" value="ECO:0007669"/>
    <property type="project" value="UniProtKB-KW"/>
</dbReference>
<dbReference type="InterPro" id="IPR003029">
    <property type="entry name" value="S1_domain"/>
</dbReference>
<dbReference type="PROSITE" id="PS50126">
    <property type="entry name" value="S1"/>
    <property type="match status" value="1"/>
</dbReference>
<evidence type="ECO:0000256" key="2">
    <source>
        <dbReference type="ARBA" id="ARBA00022490"/>
    </source>
</evidence>
<dbReference type="Gene3D" id="2.40.50.140">
    <property type="entry name" value="Nucleic acid-binding proteins"/>
    <property type="match status" value="1"/>
</dbReference>
<evidence type="ECO:0000256" key="6">
    <source>
        <dbReference type="ARBA" id="ARBA00023163"/>
    </source>
</evidence>
<dbReference type="InterPro" id="IPR015946">
    <property type="entry name" value="KH_dom-like_a/b"/>
</dbReference>
<dbReference type="CDD" id="cd22529">
    <property type="entry name" value="KH-II_NusA_rpt2"/>
    <property type="match status" value="1"/>
</dbReference>
<dbReference type="CDD" id="cd02134">
    <property type="entry name" value="KH-II_NusA_rpt1"/>
    <property type="match status" value="1"/>
</dbReference>
<dbReference type="GO" id="GO:0003700">
    <property type="term" value="F:DNA-binding transcription factor activity"/>
    <property type="evidence" value="ECO:0007669"/>
    <property type="project" value="InterPro"/>
</dbReference>
<evidence type="ECO:0000259" key="8">
    <source>
        <dbReference type="PROSITE" id="PS50126"/>
    </source>
</evidence>
<keyword evidence="3" id="KW-0889">Transcription antitermination</keyword>
<dbReference type="SMART" id="SM00322">
    <property type="entry name" value="KH"/>
    <property type="match status" value="2"/>
</dbReference>
<dbReference type="SUPFAM" id="SSF47794">
    <property type="entry name" value="Rad51 N-terminal domain-like"/>
    <property type="match status" value="1"/>
</dbReference>
<dbReference type="Pfam" id="PF00575">
    <property type="entry name" value="S1"/>
    <property type="match status" value="1"/>
</dbReference>
<dbReference type="FunFam" id="2.40.50.140:FF:000058">
    <property type="entry name" value="Transcription termination/antitermination protein NusA"/>
    <property type="match status" value="1"/>
</dbReference>
<protein>
    <recommendedName>
        <fullName evidence="8">S1 motif domain-containing protein</fullName>
    </recommendedName>
</protein>
<dbReference type="InterPro" id="IPR010213">
    <property type="entry name" value="TF_NusA"/>
</dbReference>
<dbReference type="SUPFAM" id="SSF69705">
    <property type="entry name" value="Transcription factor NusA, N-terminal domain"/>
    <property type="match status" value="1"/>
</dbReference>
<gene>
    <name evidence="9" type="ORF">METZ01_LOCUS26338</name>
</gene>
<name>A0A381Q3L4_9ZZZZ</name>
<proteinExistence type="inferred from homology"/>
<dbReference type="FunFam" id="3.30.300.20:FF:000002">
    <property type="entry name" value="Transcription termination/antitermination protein NusA"/>
    <property type="match status" value="1"/>
</dbReference>
<dbReference type="GO" id="GO:0003723">
    <property type="term" value="F:RNA binding"/>
    <property type="evidence" value="ECO:0007669"/>
    <property type="project" value="UniProtKB-KW"/>
</dbReference>
<feature type="compositionally biased region" description="Low complexity" evidence="7">
    <location>
        <begin position="420"/>
        <end position="432"/>
    </location>
</feature>
<dbReference type="InterPro" id="IPR036555">
    <property type="entry name" value="NusA_N_sf"/>
</dbReference>
<reference evidence="9" key="1">
    <citation type="submission" date="2018-05" db="EMBL/GenBank/DDBJ databases">
        <authorList>
            <person name="Lanie J.A."/>
            <person name="Ng W.-L."/>
            <person name="Kazmierczak K.M."/>
            <person name="Andrzejewski T.M."/>
            <person name="Davidsen T.M."/>
            <person name="Wayne K.J."/>
            <person name="Tettelin H."/>
            <person name="Glass J.I."/>
            <person name="Rusch D."/>
            <person name="Podicherti R."/>
            <person name="Tsui H.-C.T."/>
            <person name="Winkler M.E."/>
        </authorList>
    </citation>
    <scope>NUCLEOTIDE SEQUENCE</scope>
</reference>
<dbReference type="CDD" id="cd04455">
    <property type="entry name" value="S1_NusA"/>
    <property type="match status" value="1"/>
</dbReference>
<dbReference type="Pfam" id="PF14520">
    <property type="entry name" value="HHH_5"/>
    <property type="match status" value="1"/>
</dbReference>
<evidence type="ECO:0000256" key="4">
    <source>
        <dbReference type="ARBA" id="ARBA00022884"/>
    </source>
</evidence>
<evidence type="ECO:0000313" key="9">
    <source>
        <dbReference type="EMBL" id="SUZ73484.1"/>
    </source>
</evidence>
<feature type="region of interest" description="Disordered" evidence="7">
    <location>
        <begin position="420"/>
        <end position="493"/>
    </location>
</feature>
<keyword evidence="1" id="KW-0806">Transcription termination</keyword>
<dbReference type="InterPro" id="IPR013735">
    <property type="entry name" value="TF_NusA_N"/>
</dbReference>
<dbReference type="SUPFAM" id="SSF50249">
    <property type="entry name" value="Nucleic acid-binding proteins"/>
    <property type="match status" value="1"/>
</dbReference>
<evidence type="ECO:0000256" key="5">
    <source>
        <dbReference type="ARBA" id="ARBA00023015"/>
    </source>
</evidence>
<dbReference type="GO" id="GO:0031564">
    <property type="term" value="P:transcription antitermination"/>
    <property type="evidence" value="ECO:0007669"/>
    <property type="project" value="UniProtKB-KW"/>
</dbReference>
<feature type="domain" description="S1 motif" evidence="8">
    <location>
        <begin position="136"/>
        <end position="200"/>
    </location>
</feature>
<dbReference type="InterPro" id="IPR058582">
    <property type="entry name" value="KH_NusA_2nd"/>
</dbReference>
<sequence>MSNALRNTIETLAKEKGIEADVVVTAIEDAVLTASRKYYKSDEDLRTKFNPETGQVELFAVRRIVDEVTEPTAEISLVEARELYGEEAEPGMEIEFPKPTDVLGRIAAQTAKQVIFQKVREAERENVFAEFSGRVGEVVNGLVKRFETGDIIVEIGRIEALLPRREQSRAENYAAGDRVRAVIKDVNKSTKGPQIILSRTDPVLLIKLFEQEVPEIYDGTVIIRGAVREAGDRAKVAVASREREIDPVGACVGMKGTRVQAIIRELRGEKIDIVEWSDDATAFVTNAISPARVQRVSVVDEVDRVVEVVVEDRQLSLAIGKKGQNVRLAAKLTGWKIDIKSEEEKRREVEAHFDGLESEPAPLSVPGLDEEMVEKLNSAGIETVERMVSASASELSEVLGLSEGAAEALRQSAEAATMAAGGAVGSGTTEAVPQEGIEPPPTSQPVVAPIEVTAQEPMPVEDSHTETSTPAKDTEPPASGSTDTGKAPAPEGE</sequence>
<dbReference type="AlphaFoldDB" id="A0A381Q3L4"/>
<evidence type="ECO:0000256" key="3">
    <source>
        <dbReference type="ARBA" id="ARBA00022814"/>
    </source>
</evidence>
<keyword evidence="5" id="KW-0805">Transcription regulation</keyword>
<evidence type="ECO:0000256" key="7">
    <source>
        <dbReference type="SAM" id="MobiDB-lite"/>
    </source>
</evidence>
<dbReference type="Gene3D" id="3.30.300.20">
    <property type="match status" value="2"/>
</dbReference>
<dbReference type="EMBL" id="UINC01001181">
    <property type="protein sequence ID" value="SUZ73484.1"/>
    <property type="molecule type" value="Genomic_DNA"/>
</dbReference>
<dbReference type="PANTHER" id="PTHR22648:SF0">
    <property type="entry name" value="TRANSCRIPTION TERMINATION_ANTITERMINATION PROTEIN NUSA"/>
    <property type="match status" value="1"/>
</dbReference>
<dbReference type="Pfam" id="PF26594">
    <property type="entry name" value="KH_NusA_2nd"/>
    <property type="match status" value="1"/>
</dbReference>
<dbReference type="HAMAP" id="MF_00945_B">
    <property type="entry name" value="NusA_B"/>
    <property type="match status" value="1"/>
</dbReference>
<dbReference type="InterPro" id="IPR009019">
    <property type="entry name" value="KH_sf_prok-type"/>
</dbReference>
<keyword evidence="6" id="KW-0804">Transcription</keyword>
<dbReference type="PROSITE" id="PS50084">
    <property type="entry name" value="KH_TYPE_1"/>
    <property type="match status" value="1"/>
</dbReference>
<dbReference type="Gene3D" id="3.30.1480.10">
    <property type="entry name" value="NusA, N-terminal domain"/>
    <property type="match status" value="1"/>
</dbReference>
<dbReference type="SMART" id="SM00316">
    <property type="entry name" value="S1"/>
    <property type="match status" value="1"/>
</dbReference>
<dbReference type="InterPro" id="IPR025249">
    <property type="entry name" value="TF_NusA_KH_1st"/>
</dbReference>
<evidence type="ECO:0000256" key="1">
    <source>
        <dbReference type="ARBA" id="ARBA00022472"/>
    </source>
</evidence>
<dbReference type="InterPro" id="IPR010995">
    <property type="entry name" value="DNA_repair_Rad51/TF_NusA_a-hlx"/>
</dbReference>
<dbReference type="FunFam" id="3.30.300.20:FF:000005">
    <property type="entry name" value="Transcription termination/antitermination protein NusA"/>
    <property type="match status" value="1"/>
</dbReference>